<keyword evidence="1" id="KW-0472">Membrane</keyword>
<keyword evidence="1" id="KW-0812">Transmembrane</keyword>
<keyword evidence="1" id="KW-1133">Transmembrane helix</keyword>
<protein>
    <submittedName>
        <fullName evidence="2">Uncharacterized protein</fullName>
    </submittedName>
</protein>
<feature type="transmembrane region" description="Helical" evidence="1">
    <location>
        <begin position="85"/>
        <end position="100"/>
    </location>
</feature>
<evidence type="ECO:0000256" key="1">
    <source>
        <dbReference type="SAM" id="Phobius"/>
    </source>
</evidence>
<evidence type="ECO:0000313" key="2">
    <source>
        <dbReference type="EMBL" id="OKY77099.1"/>
    </source>
</evidence>
<dbReference type="Proteomes" id="UP000185744">
    <property type="component" value="Unassembled WGS sequence"/>
</dbReference>
<sequence length="183" mass="21440">MIFTEGITELVQDILNEGLSAVSIQVVLFFLAGYIYFFDIRREDDLVIDFKEFDVFIYSLIFSILLYVTVFLFLAPLIALHGLDSMMNFWIVIISFFFALKATSSSDMVDMSKFNLFKNKIIAIGFLIYLILMILLPLMYPYRFNYIFGRFFPEYFSSVVFAFLFGLISGKYILNVESYIREK</sequence>
<organism evidence="2 3">
    <name type="scientific">Methanohalarchaeum thermophilum</name>
    <dbReference type="NCBI Taxonomy" id="1903181"/>
    <lineage>
        <taxon>Archaea</taxon>
        <taxon>Methanobacteriati</taxon>
        <taxon>Methanobacteriota</taxon>
        <taxon>Methanonatronarchaeia</taxon>
        <taxon>Methanonatronarchaeales</taxon>
        <taxon>Methanonatronarchaeaceae</taxon>
        <taxon>Candidatus Methanohalarchaeum</taxon>
    </lineage>
</organism>
<reference evidence="2" key="1">
    <citation type="submission" date="2016-12" db="EMBL/GenBank/DDBJ databases">
        <title>Discovery of methanogenic haloarchaea.</title>
        <authorList>
            <person name="Sorokin D.Y."/>
            <person name="Makarova K.S."/>
            <person name="Abbas B."/>
            <person name="Ferrer M."/>
            <person name="Golyshin P.N."/>
        </authorList>
    </citation>
    <scope>NUCLEOTIDE SEQUENCE [LARGE SCALE GENOMIC DNA]</scope>
    <source>
        <strain evidence="2">HMET1</strain>
    </source>
</reference>
<feature type="transmembrane region" description="Helical" evidence="1">
    <location>
        <begin position="57"/>
        <end position="79"/>
    </location>
</feature>
<dbReference type="STRING" id="1903181.BTN85_2192"/>
<gene>
    <name evidence="2" type="ORF">BTN85_2192</name>
</gene>
<feature type="transmembrane region" description="Helical" evidence="1">
    <location>
        <begin position="155"/>
        <end position="174"/>
    </location>
</feature>
<dbReference type="InParanoid" id="A0A1Q6DRU8"/>
<evidence type="ECO:0000313" key="3">
    <source>
        <dbReference type="Proteomes" id="UP000185744"/>
    </source>
</evidence>
<feature type="transmembrane region" description="Helical" evidence="1">
    <location>
        <begin position="121"/>
        <end position="140"/>
    </location>
</feature>
<comment type="caution">
    <text evidence="2">The sequence shown here is derived from an EMBL/GenBank/DDBJ whole genome shotgun (WGS) entry which is preliminary data.</text>
</comment>
<proteinExistence type="predicted"/>
<dbReference type="AlphaFoldDB" id="A0A1Q6DRU8"/>
<dbReference type="EMBL" id="MSDW01000003">
    <property type="protein sequence ID" value="OKY77099.1"/>
    <property type="molecule type" value="Genomic_DNA"/>
</dbReference>
<accession>A0A1Q6DRU8</accession>
<keyword evidence="3" id="KW-1185">Reference proteome</keyword>
<name>A0A1Q6DRU8_METT1</name>
<feature type="transmembrane region" description="Helical" evidence="1">
    <location>
        <begin position="18"/>
        <end position="37"/>
    </location>
</feature>